<dbReference type="GO" id="GO:0003700">
    <property type="term" value="F:DNA-binding transcription factor activity"/>
    <property type="evidence" value="ECO:0007669"/>
    <property type="project" value="InterPro"/>
</dbReference>
<gene>
    <name evidence="2" type="ORF">U14_05654</name>
</gene>
<dbReference type="AlphaFoldDB" id="A0A081BSI8"/>
<dbReference type="InterPro" id="IPR027395">
    <property type="entry name" value="WH_DNA-bd_dom"/>
</dbReference>
<name>A0A081BSI8_9BACT</name>
<dbReference type="Pfam" id="PF13601">
    <property type="entry name" value="HTH_34"/>
    <property type="match status" value="1"/>
</dbReference>
<reference evidence="2" key="1">
    <citation type="journal article" date="2015" name="PeerJ">
        <title>First genomic representation of candidate bacterial phylum KSB3 points to enhanced environmental sensing as a trigger of wastewater bulking.</title>
        <authorList>
            <person name="Sekiguchi Y."/>
            <person name="Ohashi A."/>
            <person name="Parks D.H."/>
            <person name="Yamauchi T."/>
            <person name="Tyson G.W."/>
            <person name="Hugenholtz P."/>
        </authorList>
    </citation>
    <scope>NUCLEOTIDE SEQUENCE [LARGE SCALE GENOMIC DNA]</scope>
</reference>
<dbReference type="InterPro" id="IPR001845">
    <property type="entry name" value="HTH_ArsR_DNA-bd_dom"/>
</dbReference>
<keyword evidence="3" id="KW-1185">Reference proteome</keyword>
<dbReference type="PANTHER" id="PTHR37318">
    <property type="entry name" value="BSL7504 PROTEIN"/>
    <property type="match status" value="1"/>
</dbReference>
<dbReference type="InterPro" id="IPR036390">
    <property type="entry name" value="WH_DNA-bd_sf"/>
</dbReference>
<proteinExistence type="predicted"/>
<evidence type="ECO:0000313" key="2">
    <source>
        <dbReference type="EMBL" id="GAK54369.1"/>
    </source>
</evidence>
<feature type="domain" description="HTH arsR-type" evidence="1">
    <location>
        <begin position="5"/>
        <end position="91"/>
    </location>
</feature>
<evidence type="ECO:0000313" key="3">
    <source>
        <dbReference type="Proteomes" id="UP000030700"/>
    </source>
</evidence>
<dbReference type="CDD" id="cd00090">
    <property type="entry name" value="HTH_ARSR"/>
    <property type="match status" value="1"/>
</dbReference>
<dbReference type="HOGENOM" id="CLU_142189_1_0_0"/>
<dbReference type="InterPro" id="IPR036388">
    <property type="entry name" value="WH-like_DNA-bd_sf"/>
</dbReference>
<dbReference type="Gene3D" id="1.10.10.10">
    <property type="entry name" value="Winged helix-like DNA-binding domain superfamily/Winged helix DNA-binding domain"/>
    <property type="match status" value="1"/>
</dbReference>
<protein>
    <submittedName>
        <fullName evidence="2">Transcriptional regulator</fullName>
    </submittedName>
</protein>
<evidence type="ECO:0000259" key="1">
    <source>
        <dbReference type="SMART" id="SM00418"/>
    </source>
</evidence>
<dbReference type="Proteomes" id="UP000030700">
    <property type="component" value="Unassembled WGS sequence"/>
</dbReference>
<dbReference type="SUPFAM" id="SSF46785">
    <property type="entry name" value="Winged helix' DNA-binding domain"/>
    <property type="match status" value="1"/>
</dbReference>
<organism evidence="2">
    <name type="scientific">Candidatus Moduliflexus flocculans</name>
    <dbReference type="NCBI Taxonomy" id="1499966"/>
    <lineage>
        <taxon>Bacteria</taxon>
        <taxon>Candidatus Moduliflexota</taxon>
        <taxon>Candidatus Moduliflexia</taxon>
        <taxon>Candidatus Moduliflexales</taxon>
        <taxon>Candidatus Moduliflexaceae</taxon>
    </lineage>
</organism>
<dbReference type="STRING" id="1499966.U14_05654"/>
<accession>A0A081BSI8</accession>
<dbReference type="SMART" id="SM00418">
    <property type="entry name" value="HTH_ARSR"/>
    <property type="match status" value="1"/>
</dbReference>
<dbReference type="EMBL" id="DF820461">
    <property type="protein sequence ID" value="GAK54369.1"/>
    <property type="molecule type" value="Genomic_DNA"/>
</dbReference>
<dbReference type="PANTHER" id="PTHR37318:SF1">
    <property type="entry name" value="BSL7504 PROTEIN"/>
    <property type="match status" value="1"/>
</dbReference>
<dbReference type="InterPro" id="IPR011991">
    <property type="entry name" value="ArsR-like_HTH"/>
</dbReference>
<sequence>MNPTDLNKIIHEPVRLGILSALMTRETLTFPELKEMLKVTDGNLSVHASILEKHGLIRSAKDFYGKKPRTTFTITDDGRAQFRRYLEELEQLLHQLKG</sequence>